<feature type="transmembrane region" description="Helical" evidence="7">
    <location>
        <begin position="92"/>
        <end position="117"/>
    </location>
</feature>
<feature type="transmembrane region" description="Helical" evidence="7">
    <location>
        <begin position="59"/>
        <end position="80"/>
    </location>
</feature>
<accession>A0A6J6CLV9</accession>
<evidence type="ECO:0000256" key="4">
    <source>
        <dbReference type="ARBA" id="ARBA00022692"/>
    </source>
</evidence>
<gene>
    <name evidence="9" type="ORF">UFOPK1506_00518</name>
</gene>
<dbReference type="InterPro" id="IPR036259">
    <property type="entry name" value="MFS_trans_sf"/>
</dbReference>
<feature type="transmembrane region" description="Helical" evidence="7">
    <location>
        <begin position="324"/>
        <end position="345"/>
    </location>
</feature>
<reference evidence="9" key="1">
    <citation type="submission" date="2020-05" db="EMBL/GenBank/DDBJ databases">
        <authorList>
            <person name="Chiriac C."/>
            <person name="Salcher M."/>
            <person name="Ghai R."/>
            <person name="Kavagutti S V."/>
        </authorList>
    </citation>
    <scope>NUCLEOTIDE SEQUENCE</scope>
</reference>
<feature type="transmembrane region" description="Helical" evidence="7">
    <location>
        <begin position="236"/>
        <end position="253"/>
    </location>
</feature>
<evidence type="ECO:0000256" key="2">
    <source>
        <dbReference type="ARBA" id="ARBA00022448"/>
    </source>
</evidence>
<feature type="domain" description="Major facilitator superfamily (MFS) profile" evidence="8">
    <location>
        <begin position="170"/>
        <end position="355"/>
    </location>
</feature>
<sequence length="355" mass="38383">MIGIQIAPVIFLSLIGGSFADKFSEKRVLLVTAILLIFINIAMFLSYKNGVLNFGLLGVLAFMLTTVWAVQGPVFTALSIKVVPEERVANAISLNSVTFNIGRLFGPIIAGYLIAIFDTGTPFIYLAALYLFVILVLSRIKMEDLHQKSSAAASGNLREAFAYLNKKKNLYVPMVLTGIFVGLGMNFSFNSSLMVRKVFEEDSRHLGFVGIFLAIGGMIGAGYAARLSVSGHRPTFATLTRSGIALGLFWLATSFAPTFWVFAALALLVNLFHLMVMATANGMIAAYSPVDIQGRVYGIYLFIFHIGFGIGGPLIGLLAQATSIRFMVGLGGAIVLLLSLIFVTLSKKFTFAIND</sequence>
<dbReference type="AlphaFoldDB" id="A0A6J6CLV9"/>
<evidence type="ECO:0000256" key="7">
    <source>
        <dbReference type="SAM" id="Phobius"/>
    </source>
</evidence>
<feature type="transmembrane region" description="Helical" evidence="7">
    <location>
        <begin position="123"/>
        <end position="140"/>
    </location>
</feature>
<keyword evidence="5 7" id="KW-1133">Transmembrane helix</keyword>
<dbReference type="CDD" id="cd06173">
    <property type="entry name" value="MFS_MefA_like"/>
    <property type="match status" value="1"/>
</dbReference>
<dbReference type="GO" id="GO:0022857">
    <property type="term" value="F:transmembrane transporter activity"/>
    <property type="evidence" value="ECO:0007669"/>
    <property type="project" value="InterPro"/>
</dbReference>
<keyword evidence="2" id="KW-0813">Transport</keyword>
<dbReference type="PANTHER" id="PTHR23513">
    <property type="entry name" value="INTEGRAL MEMBRANE EFFLUX PROTEIN-RELATED"/>
    <property type="match status" value="1"/>
</dbReference>
<keyword evidence="4 7" id="KW-0812">Transmembrane</keyword>
<comment type="subcellular location">
    <subcellularLocation>
        <location evidence="1">Cell membrane</location>
        <topology evidence="1">Multi-pass membrane protein</topology>
    </subcellularLocation>
</comment>
<evidence type="ECO:0000256" key="6">
    <source>
        <dbReference type="ARBA" id="ARBA00023136"/>
    </source>
</evidence>
<feature type="transmembrane region" description="Helical" evidence="7">
    <location>
        <begin position="205"/>
        <end position="224"/>
    </location>
</feature>
<evidence type="ECO:0000256" key="1">
    <source>
        <dbReference type="ARBA" id="ARBA00004651"/>
    </source>
</evidence>
<keyword evidence="6 7" id="KW-0472">Membrane</keyword>
<feature type="transmembrane region" description="Helical" evidence="7">
    <location>
        <begin position="170"/>
        <end position="189"/>
    </location>
</feature>
<organism evidence="9">
    <name type="scientific">freshwater metagenome</name>
    <dbReference type="NCBI Taxonomy" id="449393"/>
    <lineage>
        <taxon>unclassified sequences</taxon>
        <taxon>metagenomes</taxon>
        <taxon>ecological metagenomes</taxon>
    </lineage>
</organism>
<evidence type="ECO:0000256" key="3">
    <source>
        <dbReference type="ARBA" id="ARBA00022475"/>
    </source>
</evidence>
<dbReference type="GO" id="GO:0005886">
    <property type="term" value="C:plasma membrane"/>
    <property type="evidence" value="ECO:0007669"/>
    <property type="project" value="UniProtKB-SubCell"/>
</dbReference>
<feature type="domain" description="Major facilitator superfamily (MFS) profile" evidence="8">
    <location>
        <begin position="1"/>
        <end position="145"/>
    </location>
</feature>
<protein>
    <submittedName>
        <fullName evidence="9">Unannotated protein</fullName>
    </submittedName>
</protein>
<name>A0A6J6CLV9_9ZZZZ</name>
<dbReference type="EMBL" id="CAEZSV010000072">
    <property type="protein sequence ID" value="CAB4552105.1"/>
    <property type="molecule type" value="Genomic_DNA"/>
</dbReference>
<keyword evidence="3" id="KW-1003">Cell membrane</keyword>
<dbReference type="SUPFAM" id="SSF103473">
    <property type="entry name" value="MFS general substrate transporter"/>
    <property type="match status" value="1"/>
</dbReference>
<dbReference type="PANTHER" id="PTHR23513:SF11">
    <property type="entry name" value="STAPHYLOFERRIN A TRANSPORTER"/>
    <property type="match status" value="1"/>
</dbReference>
<dbReference type="InterPro" id="IPR020846">
    <property type="entry name" value="MFS_dom"/>
</dbReference>
<evidence type="ECO:0000256" key="5">
    <source>
        <dbReference type="ARBA" id="ARBA00022989"/>
    </source>
</evidence>
<feature type="transmembrane region" description="Helical" evidence="7">
    <location>
        <begin position="28"/>
        <end position="47"/>
    </location>
</feature>
<dbReference type="Gene3D" id="1.20.1250.20">
    <property type="entry name" value="MFS general substrate transporter like domains"/>
    <property type="match status" value="1"/>
</dbReference>
<dbReference type="Pfam" id="PF05977">
    <property type="entry name" value="MFS_3"/>
    <property type="match status" value="1"/>
</dbReference>
<dbReference type="PROSITE" id="PS50850">
    <property type="entry name" value="MFS"/>
    <property type="match status" value="2"/>
</dbReference>
<evidence type="ECO:0000259" key="8">
    <source>
        <dbReference type="PROSITE" id="PS50850"/>
    </source>
</evidence>
<evidence type="ECO:0000313" key="9">
    <source>
        <dbReference type="EMBL" id="CAB4552105.1"/>
    </source>
</evidence>
<proteinExistence type="predicted"/>
<feature type="transmembrane region" description="Helical" evidence="7">
    <location>
        <begin position="296"/>
        <end position="318"/>
    </location>
</feature>
<feature type="transmembrane region" description="Helical" evidence="7">
    <location>
        <begin position="259"/>
        <end position="284"/>
    </location>
</feature>
<dbReference type="InterPro" id="IPR010290">
    <property type="entry name" value="TM_effector"/>
</dbReference>